<evidence type="ECO:0000256" key="11">
    <source>
        <dbReference type="ARBA" id="ARBA00023136"/>
    </source>
</evidence>
<dbReference type="FunFam" id="2.10.25.10:FF:000472">
    <property type="entry name" value="Uncharacterized protein, isoform A"/>
    <property type="match status" value="2"/>
</dbReference>
<dbReference type="FunFam" id="2.10.25.10:FF:000208">
    <property type="entry name" value="Crumbs 2, cell polarity complex component"/>
    <property type="match status" value="1"/>
</dbReference>
<dbReference type="CDD" id="cd00110">
    <property type="entry name" value="LamG"/>
    <property type="match status" value="3"/>
</dbReference>
<dbReference type="SMART" id="SM00181">
    <property type="entry name" value="EGF"/>
    <property type="match status" value="34"/>
</dbReference>
<feature type="disulfide bond" evidence="14">
    <location>
        <begin position="2078"/>
        <end position="2087"/>
    </location>
</feature>
<feature type="disulfide bond" evidence="14">
    <location>
        <begin position="1083"/>
        <end position="1093"/>
    </location>
</feature>
<feature type="disulfide bond" evidence="14">
    <location>
        <begin position="348"/>
        <end position="357"/>
    </location>
</feature>
<dbReference type="GO" id="GO:0008593">
    <property type="term" value="P:regulation of Notch signaling pathway"/>
    <property type="evidence" value="ECO:0007669"/>
    <property type="project" value="UniProtKB-ARBA"/>
</dbReference>
<feature type="disulfide bond" evidence="14">
    <location>
        <begin position="2166"/>
        <end position="2175"/>
    </location>
</feature>
<feature type="domain" description="EGF-like" evidence="19">
    <location>
        <begin position="908"/>
        <end position="944"/>
    </location>
</feature>
<evidence type="ECO:0000256" key="13">
    <source>
        <dbReference type="ARBA" id="ARBA00023180"/>
    </source>
</evidence>
<evidence type="ECO:0000256" key="4">
    <source>
        <dbReference type="ARBA" id="ARBA00022536"/>
    </source>
</evidence>
<keyword evidence="4 14" id="KW-0245">EGF-like domain</keyword>
<dbReference type="PROSITE" id="PS01187">
    <property type="entry name" value="EGF_CA"/>
    <property type="match status" value="12"/>
</dbReference>
<feature type="domain" description="EGF-like" evidence="19">
    <location>
        <begin position="756"/>
        <end position="792"/>
    </location>
</feature>
<feature type="disulfide bond" evidence="14">
    <location>
        <begin position="264"/>
        <end position="273"/>
    </location>
</feature>
<dbReference type="InterPro" id="IPR000742">
    <property type="entry name" value="EGF"/>
</dbReference>
<feature type="disulfide bond" evidence="14">
    <location>
        <begin position="725"/>
        <end position="742"/>
    </location>
</feature>
<feature type="disulfide bond" evidence="14">
    <location>
        <begin position="447"/>
        <end position="464"/>
    </location>
</feature>
<feature type="domain" description="EGF-like" evidence="19">
    <location>
        <begin position="1154"/>
        <end position="1195"/>
    </location>
</feature>
<dbReference type="GO" id="GO:0022407">
    <property type="term" value="P:regulation of cell-cell adhesion"/>
    <property type="evidence" value="ECO:0007669"/>
    <property type="project" value="UniProtKB-ARBA"/>
</dbReference>
<dbReference type="PANTHER" id="PTHR12916">
    <property type="entry name" value="CYTOCHROME C OXIDASE POLYPEPTIDE VIC-2"/>
    <property type="match status" value="1"/>
</dbReference>
<feature type="disulfide bond" evidence="14">
    <location>
        <begin position="858"/>
        <end position="867"/>
    </location>
</feature>
<feature type="domain" description="EGF-like" evidence="19">
    <location>
        <begin position="832"/>
        <end position="868"/>
    </location>
</feature>
<feature type="domain" description="EGF-like" evidence="19">
    <location>
        <begin position="716"/>
        <end position="754"/>
    </location>
</feature>
<dbReference type="InterPro" id="IPR013320">
    <property type="entry name" value="ConA-like_dom_sf"/>
</dbReference>
<dbReference type="Pfam" id="PF12661">
    <property type="entry name" value="hEGF"/>
    <property type="match status" value="5"/>
</dbReference>
<feature type="domain" description="EGF-like" evidence="19">
    <location>
        <begin position="985"/>
        <end position="1021"/>
    </location>
</feature>
<feature type="signal peptide" evidence="17">
    <location>
        <begin position="1"/>
        <end position="26"/>
    </location>
</feature>
<feature type="domain" description="Laminin G" evidence="18">
    <location>
        <begin position="1803"/>
        <end position="2015"/>
    </location>
</feature>
<dbReference type="GO" id="GO:0051093">
    <property type="term" value="P:negative regulation of developmental process"/>
    <property type="evidence" value="ECO:0007669"/>
    <property type="project" value="UniProtKB-ARBA"/>
</dbReference>
<feature type="domain" description="EGF-like" evidence="19">
    <location>
        <begin position="1116"/>
        <end position="1152"/>
    </location>
</feature>
<evidence type="ECO:0000256" key="5">
    <source>
        <dbReference type="ARBA" id="ARBA00022553"/>
    </source>
</evidence>
<dbReference type="GO" id="GO:0048568">
    <property type="term" value="P:embryonic organ development"/>
    <property type="evidence" value="ECO:0007669"/>
    <property type="project" value="UniProtKB-ARBA"/>
</dbReference>
<evidence type="ECO:0000313" key="20">
    <source>
        <dbReference type="Proteomes" id="UP000694843"/>
    </source>
</evidence>
<comment type="subcellular location">
    <subcellularLocation>
        <location evidence="1">Apical cell membrane</location>
        <topology evidence="1">Single-pass type I membrane protein</topology>
    </subcellularLocation>
</comment>
<feature type="disulfide bond" evidence="14">
    <location>
        <begin position="1011"/>
        <end position="1020"/>
    </location>
</feature>
<feature type="disulfide bond" evidence="14">
    <location>
        <begin position="543"/>
        <end position="552"/>
    </location>
</feature>
<feature type="domain" description="EGF-like" evidence="19">
    <location>
        <begin position="277"/>
        <end position="317"/>
    </location>
</feature>
<feature type="disulfide bond" evidence="14">
    <location>
        <begin position="934"/>
        <end position="943"/>
    </location>
</feature>
<feature type="domain" description="EGF-like" evidence="19">
    <location>
        <begin position="2016"/>
        <end position="2050"/>
    </location>
</feature>
<evidence type="ECO:0000256" key="7">
    <source>
        <dbReference type="ARBA" id="ARBA00022729"/>
    </source>
</evidence>
<dbReference type="InterPro" id="IPR000152">
    <property type="entry name" value="EGF-type_Asp/Asn_hydroxyl_site"/>
</dbReference>
<accession>A0A979FUY3</accession>
<dbReference type="InterPro" id="IPR049883">
    <property type="entry name" value="NOTCH1_EGF-like"/>
</dbReference>
<dbReference type="GO" id="GO:0005509">
    <property type="term" value="F:calcium ion binding"/>
    <property type="evidence" value="ECO:0007669"/>
    <property type="project" value="InterPro"/>
</dbReference>
<dbReference type="Gene3D" id="2.10.25.10">
    <property type="entry name" value="Laminin"/>
    <property type="match status" value="31"/>
</dbReference>
<keyword evidence="13" id="KW-0325">Glycoprotein</keyword>
<name>A0A979FUY3_HYAAZ</name>
<dbReference type="GO" id="GO:0007548">
    <property type="term" value="P:sex differentiation"/>
    <property type="evidence" value="ECO:0007669"/>
    <property type="project" value="UniProtKB-ARBA"/>
</dbReference>
<feature type="domain" description="EGF-like" evidence="19">
    <location>
        <begin position="438"/>
        <end position="476"/>
    </location>
</feature>
<dbReference type="PROSITE" id="PS00010">
    <property type="entry name" value="ASX_HYDROXYL"/>
    <property type="match status" value="17"/>
</dbReference>
<evidence type="ECO:0000256" key="17">
    <source>
        <dbReference type="SAM" id="SignalP"/>
    </source>
</evidence>
<keyword evidence="2" id="KW-0217">Developmental protein</keyword>
<feature type="domain" description="Laminin G" evidence="18">
    <location>
        <begin position="65"/>
        <end position="242"/>
    </location>
</feature>
<dbReference type="FunFam" id="2.10.25.10:FF:000173">
    <property type="entry name" value="Neurogenic locus notch protein 2"/>
    <property type="match status" value="1"/>
</dbReference>
<feature type="disulfide bond" evidence="14">
    <location>
        <begin position="590"/>
        <end position="599"/>
    </location>
</feature>
<dbReference type="InterPro" id="IPR018097">
    <property type="entry name" value="EGF_Ca-bd_CS"/>
</dbReference>
<comment type="caution">
    <text evidence="14">Lacks conserved residue(s) required for the propagation of feature annotation.</text>
</comment>
<feature type="domain" description="EGF-like" evidence="19">
    <location>
        <begin position="2255"/>
        <end position="2293"/>
    </location>
</feature>
<feature type="disulfide bond" evidence="14">
    <location>
        <begin position="1104"/>
        <end position="1113"/>
    </location>
</feature>
<feature type="disulfide bond" evidence="14">
    <location>
        <begin position="820"/>
        <end position="829"/>
    </location>
</feature>
<dbReference type="GO" id="GO:0016324">
    <property type="term" value="C:apical plasma membrane"/>
    <property type="evidence" value="ECO:0007669"/>
    <property type="project" value="UniProtKB-SubCell"/>
</dbReference>
<dbReference type="CDD" id="cd00054">
    <property type="entry name" value="EGF_CA"/>
    <property type="match status" value="23"/>
</dbReference>
<evidence type="ECO:0000256" key="6">
    <source>
        <dbReference type="ARBA" id="ARBA00022692"/>
    </source>
</evidence>
<feature type="disulfide bond" evidence="14">
    <location>
        <begin position="666"/>
        <end position="675"/>
    </location>
</feature>
<feature type="region of interest" description="Disordered" evidence="15">
    <location>
        <begin position="1564"/>
        <end position="1614"/>
    </location>
</feature>
<keyword evidence="11 16" id="KW-0472">Membrane</keyword>
<feature type="domain" description="EGF-like" evidence="19">
    <location>
        <begin position="2052"/>
        <end position="2088"/>
    </location>
</feature>
<sequence length="2414" mass="256814">MMLKDHVKGTASLAVLLLLSVLRCGAQQPEAFTTFPPHATFLSTAAIPTAHAEFIPQGVSVGSTAREGHFTPGALVELPVPLSLRRYTSFSVKTCSPGPLLAQTGQLGLALSLQVTDEGQVRLRLTGENVTHDVTAPRNVADNAWHHVFLRFELGVLSLGVDDTLTVVESPAGALVEAFEQQLQRQPGDHVLTVGGGTFSGCVLEGAGVPLSRPFTRHVGVQWGVCPLPQGRNCSGYDTDPCFSAPCGSHGVCEVTNEDVRCNCYLRYTGPTCLVDQGPLCSLPQFACSNGGLCQEDWRGNETTCACPANYTGSRCELHVLHVCEENPCLNGGTCELSVWGDMSSCACPVGTYGRYCEHQRDDCASLPCLHGGACSDRINGFTCDCRGTGYRGVTCGENIDECGEEAPCGSGATCYDLYGGYECVCPLGLQGPNCSLSVDACSTAPCQNGGTCVGGVDNSTASCSCPRGYEGAHCELDVDDCVRAACPHNSQCIDGLNEFFCRCVPPYSGTPPDCVLPSGCGERPCLNGGSCVQGADAFSCLCVPGFSGDLCEMAEVSSTARMVEPACDADTCRNGATCTLSPAGPVCTCTPGFTGPRCDVNIDECSLGLCVHAASCTDTVGSYECSCQEGWQGESCDVLQDLCASTPCRHGGVCTQRGASYRCSCRPGYAGRQCETDINDCAGVTCLNGGSCRDGVNSYTCDCLPEFAGLHCAEPYNACVSDPCLNAGLCFSSDGQPGFTCQCSVGFEGNDCSVNIDDCVGVECTNGRVCHDLVNGSECRCPAGFTGPSCQDQVNECDSSPCLHGATCVDGIANYTCVCPRGFTGQNCDTDIDECSTPGLCNNGICENTEGAYQCYCLPGFSGDHCSVEFDECLSHPCHNNGSCINQINGYECLCLPGFTGADCETDIDECEGDPCLHGATCIDLIAAFSCVCVPGYTDSVCSTNIDECEPGPCENSGQCIDGINSYSCNCSDTGFKGDHCEVNIDDCEPRPCQHGSNCTDLVKDYSCSCHTGYEGKNCQMDIPECASSPCQFGGTCYERSNTTLYELGVFERFSFATAGGYVCQCIPGFTGDNCEINIDECESSPCMHGACVDGINSYECHCEPGYEGANCEQEIDECQRYEPCVHGSCRDQVADYKCECELGYGGKNCSVALLGCLQVECLNEGSCEALLFNETLHDFTCHCQPGFTGRHCGDSTTFSLAASSYLLVDSNVNATSGYSLEMWVRTTLPDGLLAVGSGQTYFSLALNAGRLNLHSSLLNQWEGIFAGASLNSGAWQRVAVIINESHVLLTGGNESYAHAIAPLDDHTSFTSTVLGGAIATLRSVTNDAPFLTGCIQDAVVNGQPVVPALITARNKVNITEGCPREEQCQPNPCQNSGRCSDLWNTYECHCRRPYLGRTCRLSFTAATFDNENSRNSLVTVALPGAEGAAYRSHIDVSLIVRTRKPQGLIFYIGSHLNNTGASYLLCALEEGRAVVRLSLGGRQEQFTAPPPALHDGQPHLLQVTRRNDQLFVLIDEVERLNTSLSIGGDFLPEVMYLGGLPPSTSLTPWPASTLARVRRQLGVRNNDNDDSSINNRITTGSSGDNNGQDLSRPTVGGVSTFNPDLSENHFDSTIPFEETVDLTSRRTSVEFTATTSERADVLEATLSPRGDSREASVSSTVTPAPPSTPSPVVATTSVTPDSPVHFKGVLQDIRISNGSLTHLVQPFAIKDVGEEQFSLPGLQLDSFELTNVLMGTVSDSACDPNPCRNEATCNVTWNDYQCTCTFGFKGKDCDELEHCAIHGCPDNSVCRNLMDGYECLADRTMNGVNATASFTAVFTAPPAVVNEISIAFRSQNGGVMFVAEMESAAVEIGVVAVADGAVIAVLQGNASEALRVDFFSSRALDGDWHVLNVTLVPGTSVRVVLDSANLTPVSPQPTIIDMTILTLHGNIHLGGGQSSSTGFTLAGGEHLGDHVPDAVVASSVALPPFYRGCFGEVRVQSLLLPSYPAQLLSGDASPNKFQLMLEESGELGCRVCYDHECEHGGHCASPADNFTCSCLSGFEGHFCEINIDDCVGNTCQNGASCRDGIDFYMCECAAGYTGANCETEINECEAQPCMHGGTCTDNVASFTCACTEDYVGDTCADLKINSCENRRCQNNATCSDLFLSMESQLSRVPDNYSCQCLFGYTGHDCDTVVDFCKDINCHFGTCSLSYVKPGWRCSCQKGYEGQLCDNDIDECASGPCLNGAACTESVDSYHCDCLPGWEGETCNEDVDECALHVANCSDINQCINTPGSFECDCPDDLCGSTCSLHNPCMEFQCYNEGVCVPQCDESLPAASNQTWPFCNCAEGWVGETCQEPQSLLSSTALAILIGALVGVMVICAVVGLVVFFMMAKKKRATRGTYSPSRQEFYSPRVEMDAMMKPPPEERLI</sequence>
<dbReference type="SMART" id="SM00179">
    <property type="entry name" value="EGF_CA"/>
    <property type="match status" value="29"/>
</dbReference>
<dbReference type="Pfam" id="PF02210">
    <property type="entry name" value="Laminin_G_2"/>
    <property type="match status" value="2"/>
</dbReference>
<feature type="transmembrane region" description="Helical" evidence="16">
    <location>
        <begin position="2350"/>
        <end position="2374"/>
    </location>
</feature>
<feature type="domain" description="EGF-like" evidence="19">
    <location>
        <begin position="2178"/>
        <end position="2215"/>
    </location>
</feature>
<dbReference type="FunFam" id="2.10.25.10:FF:000080">
    <property type="entry name" value="Neurogenic locus notch 1"/>
    <property type="match status" value="1"/>
</dbReference>
<evidence type="ECO:0000259" key="19">
    <source>
        <dbReference type="PROSITE" id="PS50026"/>
    </source>
</evidence>
<feature type="disulfide bond" evidence="14">
    <location>
        <begin position="896"/>
        <end position="905"/>
    </location>
</feature>
<dbReference type="GeneID" id="108671965"/>
<dbReference type="PROSITE" id="PS01186">
    <property type="entry name" value="EGF_2"/>
    <property type="match status" value="25"/>
</dbReference>
<evidence type="ECO:0000256" key="3">
    <source>
        <dbReference type="ARBA" id="ARBA00022475"/>
    </source>
</evidence>
<dbReference type="SUPFAM" id="SSF57184">
    <property type="entry name" value="Growth factor receptor domain"/>
    <property type="match status" value="3"/>
</dbReference>
<dbReference type="GO" id="GO:0009967">
    <property type="term" value="P:positive regulation of signal transduction"/>
    <property type="evidence" value="ECO:0007669"/>
    <property type="project" value="UniProtKB-ARBA"/>
</dbReference>
<feature type="disulfide bond" evidence="14">
    <location>
        <begin position="782"/>
        <end position="791"/>
    </location>
</feature>
<feature type="domain" description="EGF-like" evidence="19">
    <location>
        <begin position="2090"/>
        <end position="2126"/>
    </location>
</feature>
<dbReference type="Pfam" id="PF07645">
    <property type="entry name" value="EGF_CA"/>
    <property type="match status" value="4"/>
</dbReference>
<feature type="domain" description="EGF-like" evidence="19">
    <location>
        <begin position="1366"/>
        <end position="1402"/>
    </location>
</feature>
<feature type="domain" description="EGF-like" evidence="19">
    <location>
        <begin position="1740"/>
        <end position="1776"/>
    </location>
</feature>
<feature type="disulfide bond" evidence="14">
    <location>
        <begin position="1766"/>
        <end position="1775"/>
    </location>
</feature>
<feature type="disulfide bond" evidence="14">
    <location>
        <begin position="288"/>
        <end position="305"/>
    </location>
</feature>
<dbReference type="PROSITE" id="PS50025">
    <property type="entry name" value="LAM_G_DOMAIN"/>
    <property type="match status" value="4"/>
</dbReference>
<dbReference type="GO" id="GO:0048468">
    <property type="term" value="P:cell development"/>
    <property type="evidence" value="ECO:0007669"/>
    <property type="project" value="UniProtKB-ARBA"/>
</dbReference>
<dbReference type="GO" id="GO:0048592">
    <property type="term" value="P:eye morphogenesis"/>
    <property type="evidence" value="ECO:0007669"/>
    <property type="project" value="UniProtKB-ARBA"/>
</dbReference>
<evidence type="ECO:0000256" key="1">
    <source>
        <dbReference type="ARBA" id="ARBA00004247"/>
    </source>
</evidence>
<evidence type="ECO:0000256" key="2">
    <source>
        <dbReference type="ARBA" id="ARBA00022473"/>
    </source>
</evidence>
<feature type="disulfide bond" evidence="14">
    <location>
        <begin position="2243"/>
        <end position="2252"/>
    </location>
</feature>
<dbReference type="FunFam" id="2.10.25.10:FF:000321">
    <property type="entry name" value="Protein delta homolog 1"/>
    <property type="match status" value="1"/>
</dbReference>
<proteinExistence type="predicted"/>
<feature type="domain" description="EGF-like" evidence="19">
    <location>
        <begin position="238"/>
        <end position="274"/>
    </location>
</feature>
<feature type="domain" description="EGF-like" evidence="19">
    <location>
        <begin position="870"/>
        <end position="906"/>
    </location>
</feature>
<gene>
    <name evidence="21" type="primary">LOC108671965</name>
</gene>
<feature type="disulfide bond" evidence="14">
    <location>
        <begin position="2283"/>
        <end position="2292"/>
    </location>
</feature>
<feature type="domain" description="EGF-like" evidence="19">
    <location>
        <begin position="478"/>
        <end position="516"/>
    </location>
</feature>
<feature type="compositionally biased region" description="Low complexity" evidence="15">
    <location>
        <begin position="1672"/>
        <end position="1681"/>
    </location>
</feature>
<dbReference type="Gene3D" id="2.60.120.200">
    <property type="match status" value="4"/>
</dbReference>
<keyword evidence="7 17" id="KW-0732">Signal</keyword>
<feature type="disulfide bond" evidence="14">
    <location>
        <begin position="2205"/>
        <end position="2214"/>
    </location>
</feature>
<dbReference type="GO" id="GO:0010160">
    <property type="term" value="P:formation of animal organ boundary"/>
    <property type="evidence" value="ECO:0007669"/>
    <property type="project" value="UniProtKB-ARBA"/>
</dbReference>
<dbReference type="PANTHER" id="PTHR12916:SF4">
    <property type="entry name" value="UNINFLATABLE, ISOFORM C"/>
    <property type="match status" value="1"/>
</dbReference>
<evidence type="ECO:0000256" key="8">
    <source>
        <dbReference type="ARBA" id="ARBA00022737"/>
    </source>
</evidence>
<feature type="domain" description="EGF-like" evidence="19">
    <location>
        <begin position="602"/>
        <end position="638"/>
    </location>
</feature>
<feature type="chain" id="PRO_5037018205" evidence="17">
    <location>
        <begin position="27"/>
        <end position="2414"/>
    </location>
</feature>
<dbReference type="FunFam" id="2.10.25.10:FF:000434">
    <property type="entry name" value="Predicted protein"/>
    <property type="match status" value="3"/>
</dbReference>
<dbReference type="SUPFAM" id="SSF49899">
    <property type="entry name" value="Concanavalin A-like lectins/glucanases"/>
    <property type="match status" value="4"/>
</dbReference>
<organism evidence="20 21">
    <name type="scientific">Hyalella azteca</name>
    <name type="common">Amphipod</name>
    <dbReference type="NCBI Taxonomy" id="294128"/>
    <lineage>
        <taxon>Eukaryota</taxon>
        <taxon>Metazoa</taxon>
        <taxon>Ecdysozoa</taxon>
        <taxon>Arthropoda</taxon>
        <taxon>Crustacea</taxon>
        <taxon>Multicrustacea</taxon>
        <taxon>Malacostraca</taxon>
        <taxon>Eumalacostraca</taxon>
        <taxon>Peracarida</taxon>
        <taxon>Amphipoda</taxon>
        <taxon>Senticaudata</taxon>
        <taxon>Talitrida</taxon>
        <taxon>Talitroidea</taxon>
        <taxon>Hyalellidae</taxon>
        <taxon>Hyalella</taxon>
    </lineage>
</organism>
<dbReference type="InterPro" id="IPR001881">
    <property type="entry name" value="EGF-like_Ca-bd_dom"/>
</dbReference>
<feature type="domain" description="EGF-like" evidence="19">
    <location>
        <begin position="564"/>
        <end position="600"/>
    </location>
</feature>
<feature type="disulfide bond" evidence="14">
    <location>
        <begin position="704"/>
        <end position="713"/>
    </location>
</feature>
<feature type="disulfide bond" evidence="14">
    <location>
        <begin position="1142"/>
        <end position="1151"/>
    </location>
</feature>
<dbReference type="Pfam" id="PF00054">
    <property type="entry name" value="Laminin_G_1"/>
    <property type="match status" value="1"/>
</dbReference>
<dbReference type="CTD" id="42896"/>
<dbReference type="FunFam" id="2.10.25.10:FF:000123">
    <property type="entry name" value="Crumbs homolog 1 (Drosophila)"/>
    <property type="match status" value="1"/>
</dbReference>
<reference evidence="21" key="1">
    <citation type="submission" date="2025-08" db="UniProtKB">
        <authorList>
            <consortium name="RefSeq"/>
        </authorList>
    </citation>
    <scope>IDENTIFICATION</scope>
    <source>
        <tissue evidence="21">Whole organism</tissue>
    </source>
</reference>
<evidence type="ECO:0000256" key="14">
    <source>
        <dbReference type="PROSITE-ProRule" id="PRU00076"/>
    </source>
</evidence>
<dbReference type="GO" id="GO:0080090">
    <property type="term" value="P:regulation of primary metabolic process"/>
    <property type="evidence" value="ECO:0007669"/>
    <property type="project" value="UniProtKB-ARBA"/>
</dbReference>
<feature type="region of interest" description="Disordered" evidence="15">
    <location>
        <begin position="1642"/>
        <end position="1681"/>
    </location>
</feature>
<dbReference type="SMART" id="SM00282">
    <property type="entry name" value="LamG"/>
    <property type="match status" value="4"/>
</dbReference>
<dbReference type="GO" id="GO:0009986">
    <property type="term" value="C:cell surface"/>
    <property type="evidence" value="ECO:0007669"/>
    <property type="project" value="UniProtKB-ARBA"/>
</dbReference>
<feature type="disulfide bond" evidence="14">
    <location>
        <begin position="1392"/>
        <end position="1401"/>
    </location>
</feature>
<dbReference type="FunFam" id="2.10.25.10:FF:000565">
    <property type="entry name" value="Predicted protein"/>
    <property type="match status" value="1"/>
</dbReference>
<feature type="domain" description="EGF-like" evidence="19">
    <location>
        <begin position="320"/>
        <end position="358"/>
    </location>
</feature>
<keyword evidence="3" id="KW-1003">Cell membrane</keyword>
<evidence type="ECO:0000256" key="9">
    <source>
        <dbReference type="ARBA" id="ARBA00022782"/>
    </source>
</evidence>
<feature type="disulfide bond" evidence="14">
    <location>
        <begin position="628"/>
        <end position="637"/>
    </location>
</feature>
<feature type="domain" description="Laminin G" evidence="18">
    <location>
        <begin position="1411"/>
        <end position="1744"/>
    </location>
</feature>
<feature type="disulfide bond" evidence="14">
    <location>
        <begin position="744"/>
        <end position="753"/>
    </location>
</feature>
<dbReference type="SUPFAM" id="SSF57196">
    <property type="entry name" value="EGF/Laminin"/>
    <property type="match status" value="21"/>
</dbReference>
<feature type="disulfide bond" evidence="14">
    <location>
        <begin position="2116"/>
        <end position="2125"/>
    </location>
</feature>
<keyword evidence="10 16" id="KW-1133">Transmembrane helix</keyword>
<keyword evidence="20" id="KW-1185">Reference proteome</keyword>
<feature type="compositionally biased region" description="Polar residues" evidence="15">
    <location>
        <begin position="1580"/>
        <end position="1607"/>
    </location>
</feature>
<keyword evidence="6 16" id="KW-0812">Transmembrane</keyword>
<feature type="domain" description="EGF-like" evidence="19">
    <location>
        <begin position="2217"/>
        <end position="2253"/>
    </location>
</feature>
<dbReference type="GO" id="GO:0048608">
    <property type="term" value="P:reproductive structure development"/>
    <property type="evidence" value="ECO:0007669"/>
    <property type="project" value="UniProtKB-ARBA"/>
</dbReference>
<feature type="domain" description="EGF-like" evidence="19">
    <location>
        <begin position="1023"/>
        <end position="1077"/>
    </location>
</feature>
<dbReference type="PROSITE" id="PS00022">
    <property type="entry name" value="EGF_1"/>
    <property type="match status" value="30"/>
</dbReference>
<evidence type="ECO:0000313" key="21">
    <source>
        <dbReference type="RefSeq" id="XP_047741050.1"/>
    </source>
</evidence>
<dbReference type="InterPro" id="IPR001791">
    <property type="entry name" value="Laminin_G"/>
</dbReference>
<keyword evidence="9" id="KW-0221">Differentiation</keyword>
<feature type="domain" description="EGF-like" evidence="19">
    <location>
        <begin position="2129"/>
        <end position="2176"/>
    </location>
</feature>
<feature type="domain" description="EGF-like" evidence="19">
    <location>
        <begin position="946"/>
        <end position="983"/>
    </location>
</feature>
<feature type="disulfide bond" evidence="14">
    <location>
        <begin position="466"/>
        <end position="475"/>
    </location>
</feature>
<evidence type="ECO:0000256" key="10">
    <source>
        <dbReference type="ARBA" id="ARBA00022989"/>
    </source>
</evidence>
<dbReference type="FunFam" id="2.10.25.10:FF:000122">
    <property type="entry name" value="Protein crumbs homolog 2"/>
    <property type="match status" value="4"/>
</dbReference>
<feature type="domain" description="EGF-like" evidence="19">
    <location>
        <begin position="517"/>
        <end position="553"/>
    </location>
</feature>
<evidence type="ECO:0000256" key="15">
    <source>
        <dbReference type="SAM" id="MobiDB-lite"/>
    </source>
</evidence>
<evidence type="ECO:0000256" key="16">
    <source>
        <dbReference type="SAM" id="Phobius"/>
    </source>
</evidence>
<feature type="disulfide bond" evidence="14">
    <location>
        <begin position="2182"/>
        <end position="2192"/>
    </location>
</feature>
<feature type="disulfide bond" evidence="14">
    <location>
        <begin position="2040"/>
        <end position="2049"/>
    </location>
</feature>
<dbReference type="GO" id="GO:0060255">
    <property type="term" value="P:regulation of macromolecule metabolic process"/>
    <property type="evidence" value="ECO:0007669"/>
    <property type="project" value="UniProtKB-ARBA"/>
</dbReference>
<feature type="domain" description="EGF-like" evidence="19">
    <location>
        <begin position="399"/>
        <end position="436"/>
    </location>
</feature>
<feature type="domain" description="EGF-like" evidence="19">
    <location>
        <begin position="640"/>
        <end position="676"/>
    </location>
</feature>
<dbReference type="GO" id="GO:0030182">
    <property type="term" value="P:neuron differentiation"/>
    <property type="evidence" value="ECO:0007669"/>
    <property type="project" value="UniProtKB-ARBA"/>
</dbReference>
<dbReference type="FunFam" id="2.10.25.10:FF:000066">
    <property type="entry name" value="FAT atypical cadherin 4"/>
    <property type="match status" value="1"/>
</dbReference>
<dbReference type="Proteomes" id="UP000694843">
    <property type="component" value="Unplaced"/>
</dbReference>
<keyword evidence="5" id="KW-0597">Phosphoprotein</keyword>
<dbReference type="InterPro" id="IPR013032">
    <property type="entry name" value="EGF-like_CS"/>
</dbReference>
<dbReference type="GO" id="GO:0051241">
    <property type="term" value="P:negative regulation of multicellular organismal process"/>
    <property type="evidence" value="ECO:0007669"/>
    <property type="project" value="UniProtKB-ARBA"/>
</dbReference>
<dbReference type="FunFam" id="2.10.25.10:FF:000118">
    <property type="entry name" value="protein delta homolog 2"/>
    <property type="match status" value="1"/>
</dbReference>
<dbReference type="InterPro" id="IPR009030">
    <property type="entry name" value="Growth_fac_rcpt_cys_sf"/>
</dbReference>
<keyword evidence="8" id="KW-0677">Repeat</keyword>
<feature type="domain" description="EGF-like" evidence="19">
    <location>
        <begin position="1079"/>
        <end position="1114"/>
    </location>
</feature>
<keyword evidence="12 14" id="KW-1015">Disulfide bond</keyword>
<evidence type="ECO:0000259" key="18">
    <source>
        <dbReference type="PROSITE" id="PS50025"/>
    </source>
</evidence>
<feature type="disulfide bond" evidence="14">
    <location>
        <begin position="307"/>
        <end position="316"/>
    </location>
</feature>
<feature type="disulfide bond" evidence="14">
    <location>
        <begin position="1185"/>
        <end position="1194"/>
    </location>
</feature>
<feature type="disulfide bond" evidence="14">
    <location>
        <begin position="329"/>
        <end position="346"/>
    </location>
</feature>
<dbReference type="PROSITE" id="PS50026">
    <property type="entry name" value="EGF_3"/>
    <property type="match status" value="33"/>
</dbReference>
<protein>
    <submittedName>
        <fullName evidence="21">Protein crumbs isoform X2</fullName>
    </submittedName>
</protein>
<feature type="domain" description="EGF-like" evidence="19">
    <location>
        <begin position="794"/>
        <end position="830"/>
    </location>
</feature>
<evidence type="ECO:0000256" key="12">
    <source>
        <dbReference type="ARBA" id="ARBA00023157"/>
    </source>
</evidence>
<dbReference type="RefSeq" id="XP_047741050.1">
    <property type="nucleotide sequence ID" value="XM_047885094.1"/>
</dbReference>
<feature type="domain" description="EGF-like" evidence="19">
    <location>
        <begin position="678"/>
        <end position="714"/>
    </location>
</feature>
<feature type="disulfide bond" evidence="14">
    <location>
        <begin position="426"/>
        <end position="435"/>
    </location>
</feature>
<feature type="domain" description="Laminin G" evidence="18">
    <location>
        <begin position="1197"/>
        <end position="1364"/>
    </location>
</feature>
<feature type="domain" description="EGF-like" evidence="19">
    <location>
        <begin position="360"/>
        <end position="397"/>
    </location>
</feature>
<feature type="disulfide bond" evidence="14">
    <location>
        <begin position="1067"/>
        <end position="1076"/>
    </location>
</feature>
<dbReference type="Pfam" id="PF00008">
    <property type="entry name" value="EGF"/>
    <property type="match status" value="17"/>
</dbReference>